<dbReference type="Proteomes" id="UP000828390">
    <property type="component" value="Unassembled WGS sequence"/>
</dbReference>
<dbReference type="EMBL" id="JAIWYP010000010">
    <property type="protein sequence ID" value="KAH3751170.1"/>
    <property type="molecule type" value="Genomic_DNA"/>
</dbReference>
<gene>
    <name evidence="1" type="ORF">DPMN_185719</name>
</gene>
<evidence type="ECO:0000313" key="1">
    <source>
        <dbReference type="EMBL" id="KAH3751170.1"/>
    </source>
</evidence>
<accession>A0A9D4DMF3</accession>
<comment type="caution">
    <text evidence="1">The sequence shown here is derived from an EMBL/GenBank/DDBJ whole genome shotgun (WGS) entry which is preliminary data.</text>
</comment>
<organism evidence="1 2">
    <name type="scientific">Dreissena polymorpha</name>
    <name type="common">Zebra mussel</name>
    <name type="synonym">Mytilus polymorpha</name>
    <dbReference type="NCBI Taxonomy" id="45954"/>
    <lineage>
        <taxon>Eukaryota</taxon>
        <taxon>Metazoa</taxon>
        <taxon>Spiralia</taxon>
        <taxon>Lophotrochozoa</taxon>
        <taxon>Mollusca</taxon>
        <taxon>Bivalvia</taxon>
        <taxon>Autobranchia</taxon>
        <taxon>Heteroconchia</taxon>
        <taxon>Euheterodonta</taxon>
        <taxon>Imparidentia</taxon>
        <taxon>Neoheterodontei</taxon>
        <taxon>Myida</taxon>
        <taxon>Dreissenoidea</taxon>
        <taxon>Dreissenidae</taxon>
        <taxon>Dreissena</taxon>
    </lineage>
</organism>
<dbReference type="AlphaFoldDB" id="A0A9D4DMF3"/>
<reference evidence="1" key="1">
    <citation type="journal article" date="2019" name="bioRxiv">
        <title>The Genome of the Zebra Mussel, Dreissena polymorpha: A Resource for Invasive Species Research.</title>
        <authorList>
            <person name="McCartney M.A."/>
            <person name="Auch B."/>
            <person name="Kono T."/>
            <person name="Mallez S."/>
            <person name="Zhang Y."/>
            <person name="Obille A."/>
            <person name="Becker A."/>
            <person name="Abrahante J.E."/>
            <person name="Garbe J."/>
            <person name="Badalamenti J.P."/>
            <person name="Herman A."/>
            <person name="Mangelson H."/>
            <person name="Liachko I."/>
            <person name="Sullivan S."/>
            <person name="Sone E.D."/>
            <person name="Koren S."/>
            <person name="Silverstein K.A.T."/>
            <person name="Beckman K.B."/>
            <person name="Gohl D.M."/>
        </authorList>
    </citation>
    <scope>NUCLEOTIDE SEQUENCE</scope>
    <source>
        <strain evidence="1">Duluth1</strain>
        <tissue evidence="1">Whole animal</tissue>
    </source>
</reference>
<evidence type="ECO:0000313" key="2">
    <source>
        <dbReference type="Proteomes" id="UP000828390"/>
    </source>
</evidence>
<protein>
    <submittedName>
        <fullName evidence="1">Uncharacterized protein</fullName>
    </submittedName>
</protein>
<sequence>MMTHFQVFVSVNEVIPVDHCVLYHANPLSQISIFPVYRTQSENPRYTTDSGCELLGSFTIANTSNIPFHDQEIVVTFMFGLTELLVKAKHMHTLKEEVLTLDCLK</sequence>
<keyword evidence="2" id="KW-1185">Reference proteome</keyword>
<name>A0A9D4DMF3_DREPO</name>
<proteinExistence type="predicted"/>
<dbReference type="InterPro" id="IPR029047">
    <property type="entry name" value="HSP70_peptide-bd_sf"/>
</dbReference>
<dbReference type="SUPFAM" id="SSF100920">
    <property type="entry name" value="Heat shock protein 70kD (HSP70), peptide-binding domain"/>
    <property type="match status" value="1"/>
</dbReference>
<reference evidence="1" key="2">
    <citation type="submission" date="2020-11" db="EMBL/GenBank/DDBJ databases">
        <authorList>
            <person name="McCartney M.A."/>
            <person name="Auch B."/>
            <person name="Kono T."/>
            <person name="Mallez S."/>
            <person name="Becker A."/>
            <person name="Gohl D.M."/>
            <person name="Silverstein K.A.T."/>
            <person name="Koren S."/>
            <person name="Bechman K.B."/>
            <person name="Herman A."/>
            <person name="Abrahante J.E."/>
            <person name="Garbe J."/>
        </authorList>
    </citation>
    <scope>NUCLEOTIDE SEQUENCE</scope>
    <source>
        <strain evidence="1">Duluth1</strain>
        <tissue evidence="1">Whole animal</tissue>
    </source>
</reference>